<proteinExistence type="predicted"/>
<name>A0A1R3G112_9ROSI</name>
<accession>A0A1R3G112</accession>
<reference evidence="2" key="1">
    <citation type="submission" date="2013-09" db="EMBL/GenBank/DDBJ databases">
        <title>Corchorus olitorius genome sequencing.</title>
        <authorList>
            <person name="Alam M."/>
            <person name="Haque M.S."/>
            <person name="Islam M.S."/>
            <person name="Emdad E.M."/>
            <person name="Islam M.M."/>
            <person name="Ahmed B."/>
            <person name="Halim A."/>
            <person name="Hossen Q.M.M."/>
            <person name="Hossain M.Z."/>
            <person name="Ahmed R."/>
            <person name="Khan M.M."/>
            <person name="Islam R."/>
            <person name="Rashid M.M."/>
            <person name="Khan S.A."/>
            <person name="Rahman M.S."/>
            <person name="Alam M."/>
            <person name="Yahiya A.S."/>
            <person name="Khan M.S."/>
            <person name="Azam M.S."/>
            <person name="Haque T."/>
            <person name="Lashkar M.Z.H."/>
            <person name="Akhand A.I."/>
            <person name="Morshed G."/>
            <person name="Roy S."/>
            <person name="Uddin K.S."/>
            <person name="Rabeya T."/>
            <person name="Hossain A.S."/>
            <person name="Chowdhury A."/>
            <person name="Snigdha A.R."/>
            <person name="Mortoza M.S."/>
            <person name="Matin S.A."/>
            <person name="Hoque S.M.E."/>
            <person name="Islam M.K."/>
            <person name="Roy D.K."/>
            <person name="Haider R."/>
            <person name="Moosa M.M."/>
            <person name="Elias S.M."/>
            <person name="Hasan A.M."/>
            <person name="Jahan S."/>
            <person name="Shafiuddin M."/>
            <person name="Mahmood N."/>
            <person name="Shommy N.S."/>
        </authorList>
    </citation>
    <scope>NUCLEOTIDE SEQUENCE [LARGE SCALE GENOMIC DNA]</scope>
    <source>
        <strain evidence="2">cv. O-4</strain>
    </source>
</reference>
<gene>
    <name evidence="1" type="ORF">COLO4_37533</name>
</gene>
<sequence>MVCGIQRGSGDEMCERESGRMIRMVRLLKMRMWRGELYWVSHPL</sequence>
<evidence type="ECO:0000313" key="2">
    <source>
        <dbReference type="Proteomes" id="UP000187203"/>
    </source>
</evidence>
<dbReference type="AlphaFoldDB" id="A0A1R3G112"/>
<comment type="caution">
    <text evidence="1">The sequence shown here is derived from an EMBL/GenBank/DDBJ whole genome shotgun (WGS) entry which is preliminary data.</text>
</comment>
<keyword evidence="2" id="KW-1185">Reference proteome</keyword>
<organism evidence="1 2">
    <name type="scientific">Corchorus olitorius</name>
    <dbReference type="NCBI Taxonomy" id="93759"/>
    <lineage>
        <taxon>Eukaryota</taxon>
        <taxon>Viridiplantae</taxon>
        <taxon>Streptophyta</taxon>
        <taxon>Embryophyta</taxon>
        <taxon>Tracheophyta</taxon>
        <taxon>Spermatophyta</taxon>
        <taxon>Magnoliopsida</taxon>
        <taxon>eudicotyledons</taxon>
        <taxon>Gunneridae</taxon>
        <taxon>Pentapetalae</taxon>
        <taxon>rosids</taxon>
        <taxon>malvids</taxon>
        <taxon>Malvales</taxon>
        <taxon>Malvaceae</taxon>
        <taxon>Grewioideae</taxon>
        <taxon>Apeibeae</taxon>
        <taxon>Corchorus</taxon>
    </lineage>
</organism>
<evidence type="ECO:0000313" key="1">
    <source>
        <dbReference type="EMBL" id="OMO51739.1"/>
    </source>
</evidence>
<dbReference type="EMBL" id="AWUE01024060">
    <property type="protein sequence ID" value="OMO51739.1"/>
    <property type="molecule type" value="Genomic_DNA"/>
</dbReference>
<protein>
    <submittedName>
        <fullName evidence="1">Uncharacterized protein</fullName>
    </submittedName>
</protein>
<dbReference type="Proteomes" id="UP000187203">
    <property type="component" value="Unassembled WGS sequence"/>
</dbReference>